<proteinExistence type="inferred from homology"/>
<dbReference type="GO" id="GO:0048046">
    <property type="term" value="C:apoplast"/>
    <property type="evidence" value="ECO:0007669"/>
    <property type="project" value="UniProtKB-SubCell"/>
</dbReference>
<keyword evidence="6" id="KW-0325">Glycoprotein</keyword>
<dbReference type="InterPro" id="IPR011051">
    <property type="entry name" value="RmlC_Cupin_sf"/>
</dbReference>
<evidence type="ECO:0000256" key="2">
    <source>
        <dbReference type="ARBA" id="ARBA00007456"/>
    </source>
</evidence>
<dbReference type="GO" id="GO:0030145">
    <property type="term" value="F:manganese ion binding"/>
    <property type="evidence" value="ECO:0007669"/>
    <property type="project" value="UniProtKB-UniRule"/>
</dbReference>
<evidence type="ECO:0000256" key="9">
    <source>
        <dbReference type="RuleBase" id="RU366015"/>
    </source>
</evidence>
<name>A0A978VX13_ZIZJJ</name>
<keyword evidence="7 8" id="KW-0464">Manganese</keyword>
<evidence type="ECO:0000256" key="5">
    <source>
        <dbReference type="ARBA" id="ARBA00022723"/>
    </source>
</evidence>
<evidence type="ECO:0000256" key="3">
    <source>
        <dbReference type="ARBA" id="ARBA00022523"/>
    </source>
</evidence>
<dbReference type="InterPro" id="IPR014710">
    <property type="entry name" value="RmlC-like_jellyroll"/>
</dbReference>
<evidence type="ECO:0000313" key="12">
    <source>
        <dbReference type="Proteomes" id="UP000813462"/>
    </source>
</evidence>
<feature type="domain" description="Cupin type-1" evidence="10">
    <location>
        <begin position="75"/>
        <end position="140"/>
    </location>
</feature>
<dbReference type="SUPFAM" id="SSF51182">
    <property type="entry name" value="RmlC-like cupins"/>
    <property type="match status" value="1"/>
</dbReference>
<dbReference type="PRINTS" id="PR00325">
    <property type="entry name" value="GERMIN"/>
</dbReference>
<evidence type="ECO:0000259" key="10">
    <source>
        <dbReference type="Pfam" id="PF00190"/>
    </source>
</evidence>
<accession>A0A978VX13</accession>
<dbReference type="InterPro" id="IPR006045">
    <property type="entry name" value="Cupin_1"/>
</dbReference>
<feature type="binding site" evidence="8">
    <location>
        <position position="88"/>
    </location>
    <ligand>
        <name>Mn(2+)</name>
        <dbReference type="ChEBI" id="CHEBI:29035"/>
    </ligand>
</feature>
<dbReference type="InterPro" id="IPR001929">
    <property type="entry name" value="Germin"/>
</dbReference>
<evidence type="ECO:0000256" key="4">
    <source>
        <dbReference type="ARBA" id="ARBA00022525"/>
    </source>
</evidence>
<dbReference type="EMBL" id="JAEACU010000002">
    <property type="protein sequence ID" value="KAH7543358.1"/>
    <property type="molecule type" value="Genomic_DNA"/>
</dbReference>
<comment type="similarity">
    <text evidence="2 9">Belongs to the germin family.</text>
</comment>
<evidence type="ECO:0000256" key="1">
    <source>
        <dbReference type="ARBA" id="ARBA00004271"/>
    </source>
</evidence>
<dbReference type="AlphaFoldDB" id="A0A978VX13"/>
<dbReference type="Pfam" id="PF00190">
    <property type="entry name" value="Cupin_1"/>
    <property type="match status" value="1"/>
</dbReference>
<keyword evidence="3 9" id="KW-0052">Apoplast</keyword>
<keyword evidence="9" id="KW-0732">Signal</keyword>
<gene>
    <name evidence="11" type="ORF">FEM48_Zijuj02G0175800</name>
</gene>
<evidence type="ECO:0000256" key="7">
    <source>
        <dbReference type="ARBA" id="ARBA00023211"/>
    </source>
</evidence>
<sequence length="153" mass="17045">MQGVHFLLPLLVLGLASSFASASDPSPLQDFYVAVKDSEIESAWYRNSCSHRGYTGGWFFHLQPRRKPPLYKSPKQGDVFVFPVGLIHFQFNKGHSNAIAFASLSSQNAGVITTANSVLGSNPRINPDVLTKAFQVDKNIIDYLQKQFWVDNN</sequence>
<dbReference type="Proteomes" id="UP000813462">
    <property type="component" value="Unassembled WGS sequence"/>
</dbReference>
<reference evidence="11" key="1">
    <citation type="journal article" date="2021" name="Front. Plant Sci.">
        <title>Chromosome-Scale Genome Assembly for Chinese Sour Jujube and Insights Into Its Genome Evolution and Domestication Signature.</title>
        <authorList>
            <person name="Shen L.-Y."/>
            <person name="Luo H."/>
            <person name="Wang X.-L."/>
            <person name="Wang X.-M."/>
            <person name="Qiu X.-J."/>
            <person name="Liu H."/>
            <person name="Zhou S.-S."/>
            <person name="Jia K.-H."/>
            <person name="Nie S."/>
            <person name="Bao Y.-T."/>
            <person name="Zhang R.-G."/>
            <person name="Yun Q.-Z."/>
            <person name="Chai Y.-H."/>
            <person name="Lu J.-Y."/>
            <person name="Li Y."/>
            <person name="Zhao S.-W."/>
            <person name="Mao J.-F."/>
            <person name="Jia S.-G."/>
            <person name="Mao Y.-M."/>
        </authorList>
    </citation>
    <scope>NUCLEOTIDE SEQUENCE</scope>
    <source>
        <strain evidence="11">AT0</strain>
        <tissue evidence="11">Leaf</tissue>
    </source>
</reference>
<protein>
    <recommendedName>
        <fullName evidence="9">Germin-like protein</fullName>
    </recommendedName>
</protein>
<dbReference type="PANTHER" id="PTHR31238">
    <property type="entry name" value="GERMIN-LIKE PROTEIN SUBFAMILY 3 MEMBER 3"/>
    <property type="match status" value="1"/>
</dbReference>
<evidence type="ECO:0000256" key="6">
    <source>
        <dbReference type="ARBA" id="ARBA00023180"/>
    </source>
</evidence>
<organism evidence="11 12">
    <name type="scientific">Ziziphus jujuba var. spinosa</name>
    <dbReference type="NCBI Taxonomy" id="714518"/>
    <lineage>
        <taxon>Eukaryota</taxon>
        <taxon>Viridiplantae</taxon>
        <taxon>Streptophyta</taxon>
        <taxon>Embryophyta</taxon>
        <taxon>Tracheophyta</taxon>
        <taxon>Spermatophyta</taxon>
        <taxon>Magnoliopsida</taxon>
        <taxon>eudicotyledons</taxon>
        <taxon>Gunneridae</taxon>
        <taxon>Pentapetalae</taxon>
        <taxon>rosids</taxon>
        <taxon>fabids</taxon>
        <taxon>Rosales</taxon>
        <taxon>Rhamnaceae</taxon>
        <taxon>Paliureae</taxon>
        <taxon>Ziziphus</taxon>
    </lineage>
</organism>
<evidence type="ECO:0000313" key="11">
    <source>
        <dbReference type="EMBL" id="KAH7543358.1"/>
    </source>
</evidence>
<dbReference type="Gene3D" id="2.60.120.10">
    <property type="entry name" value="Jelly Rolls"/>
    <property type="match status" value="1"/>
</dbReference>
<keyword evidence="5 8" id="KW-0479">Metal-binding</keyword>
<feature type="chain" id="PRO_5038163381" description="Germin-like protein" evidence="9">
    <location>
        <begin position="23"/>
        <end position="153"/>
    </location>
</feature>
<evidence type="ECO:0000256" key="8">
    <source>
        <dbReference type="PIRSR" id="PIRSR601929-2"/>
    </source>
</evidence>
<comment type="subcellular location">
    <subcellularLocation>
        <location evidence="1 9">Secreted</location>
        <location evidence="1 9">Extracellular space</location>
        <location evidence="1 9">Apoplast</location>
    </subcellularLocation>
</comment>
<keyword evidence="4 9" id="KW-0964">Secreted</keyword>
<comment type="caution">
    <text evidence="11">The sequence shown here is derived from an EMBL/GenBank/DDBJ whole genome shotgun (WGS) entry which is preliminary data.</text>
</comment>
<feature type="signal peptide" evidence="9">
    <location>
        <begin position="1"/>
        <end position="22"/>
    </location>
</feature>